<reference evidence="3" key="1">
    <citation type="journal article" date="2019" name="Int. J. Syst. Evol. Microbiol.">
        <title>The Global Catalogue of Microorganisms (GCM) 10K type strain sequencing project: providing services to taxonomists for standard genome sequencing and annotation.</title>
        <authorList>
            <consortium name="The Broad Institute Genomics Platform"/>
            <consortium name="The Broad Institute Genome Sequencing Center for Infectious Disease"/>
            <person name="Wu L."/>
            <person name="Ma J."/>
        </authorList>
    </citation>
    <scope>NUCLEOTIDE SEQUENCE [LARGE SCALE GENOMIC DNA]</scope>
    <source>
        <strain evidence="3">CCUG 62953</strain>
    </source>
</reference>
<dbReference type="SUPFAM" id="SSF47616">
    <property type="entry name" value="GST C-terminal domain-like"/>
    <property type="match status" value="1"/>
</dbReference>
<dbReference type="Pfam" id="PF13417">
    <property type="entry name" value="GST_N_3"/>
    <property type="match status" value="1"/>
</dbReference>
<evidence type="ECO:0000259" key="1">
    <source>
        <dbReference type="PROSITE" id="PS50405"/>
    </source>
</evidence>
<dbReference type="EMBL" id="JBHTMU010000004">
    <property type="protein sequence ID" value="MFD1341546.1"/>
    <property type="molecule type" value="Genomic_DNA"/>
</dbReference>
<evidence type="ECO:0000313" key="3">
    <source>
        <dbReference type="Proteomes" id="UP001597135"/>
    </source>
</evidence>
<dbReference type="InterPro" id="IPR010987">
    <property type="entry name" value="Glutathione-S-Trfase_C-like"/>
</dbReference>
<sequence length="264" mass="29865">MADRPILYHIPACPFSQRLEILLALKGRQDAVEMRVVDITKPRDPDLLKKTRGTTALPVLEMPDGRVLKESLVLLEFFDLWLGGPSIRRADPFERAAEALLVTLEGPFTGAGYLMVMNQDRAKRQEHLDKLLEVYTKIEGHLEDAGGPGPFLFEEFGYAECVFTPMFMRFWFLDYYEDFTFPESGFARVAAWREACLAHPAAQQVSREEIVKLYYDYAQGSGNGALPEGRTVSSFSFEPDWRDRPWPPTAKYGTSASDAELGLV</sequence>
<name>A0ABW3ZEC6_9RHOB</name>
<dbReference type="InterPro" id="IPR050983">
    <property type="entry name" value="GST_Omega/HSP26"/>
</dbReference>
<dbReference type="CDD" id="cd00299">
    <property type="entry name" value="GST_C_family"/>
    <property type="match status" value="1"/>
</dbReference>
<dbReference type="InterPro" id="IPR036249">
    <property type="entry name" value="Thioredoxin-like_sf"/>
</dbReference>
<dbReference type="PROSITE" id="PS50405">
    <property type="entry name" value="GST_CTER"/>
    <property type="match status" value="1"/>
</dbReference>
<dbReference type="PANTHER" id="PTHR43968:SF6">
    <property type="entry name" value="GLUTATHIONE S-TRANSFERASE OMEGA"/>
    <property type="match status" value="1"/>
</dbReference>
<accession>A0ABW3ZEC6</accession>
<dbReference type="CDD" id="cd00570">
    <property type="entry name" value="GST_N_family"/>
    <property type="match status" value="1"/>
</dbReference>
<proteinExistence type="predicted"/>
<dbReference type="Gene3D" id="3.40.30.10">
    <property type="entry name" value="Glutaredoxin"/>
    <property type="match status" value="1"/>
</dbReference>
<keyword evidence="3" id="KW-1185">Reference proteome</keyword>
<dbReference type="SUPFAM" id="SSF52833">
    <property type="entry name" value="Thioredoxin-like"/>
    <property type="match status" value="1"/>
</dbReference>
<protein>
    <submittedName>
        <fullName evidence="2">Glutathione S-transferase family protein</fullName>
    </submittedName>
</protein>
<dbReference type="InterPro" id="IPR004045">
    <property type="entry name" value="Glutathione_S-Trfase_N"/>
</dbReference>
<organism evidence="2 3">
    <name type="scientific">Litorisediminicola beolgyonensis</name>
    <dbReference type="NCBI Taxonomy" id="1173614"/>
    <lineage>
        <taxon>Bacteria</taxon>
        <taxon>Pseudomonadati</taxon>
        <taxon>Pseudomonadota</taxon>
        <taxon>Alphaproteobacteria</taxon>
        <taxon>Rhodobacterales</taxon>
        <taxon>Paracoccaceae</taxon>
        <taxon>Litorisediminicola</taxon>
    </lineage>
</organism>
<evidence type="ECO:0000313" key="2">
    <source>
        <dbReference type="EMBL" id="MFD1341546.1"/>
    </source>
</evidence>
<dbReference type="RefSeq" id="WP_386801601.1">
    <property type="nucleotide sequence ID" value="NZ_JBHTMU010000004.1"/>
</dbReference>
<dbReference type="InterPro" id="IPR036282">
    <property type="entry name" value="Glutathione-S-Trfase_C_sf"/>
</dbReference>
<gene>
    <name evidence="2" type="ORF">ACFQ4E_03860</name>
</gene>
<dbReference type="Proteomes" id="UP001597135">
    <property type="component" value="Unassembled WGS sequence"/>
</dbReference>
<dbReference type="Gene3D" id="1.20.1050.10">
    <property type="match status" value="1"/>
</dbReference>
<feature type="domain" description="GST C-terminal" evidence="1">
    <location>
        <begin position="91"/>
        <end position="214"/>
    </location>
</feature>
<dbReference type="PANTHER" id="PTHR43968">
    <property type="match status" value="1"/>
</dbReference>
<dbReference type="Pfam" id="PF13410">
    <property type="entry name" value="GST_C_2"/>
    <property type="match status" value="1"/>
</dbReference>
<comment type="caution">
    <text evidence="2">The sequence shown here is derived from an EMBL/GenBank/DDBJ whole genome shotgun (WGS) entry which is preliminary data.</text>
</comment>